<comment type="caution">
    <text evidence="2">The sequence shown here is derived from an EMBL/GenBank/DDBJ whole genome shotgun (WGS) entry which is preliminary data.</text>
</comment>
<dbReference type="PROSITE" id="PS50076">
    <property type="entry name" value="DNAJ_2"/>
    <property type="match status" value="1"/>
</dbReference>
<evidence type="ECO:0000259" key="1">
    <source>
        <dbReference type="PROSITE" id="PS50076"/>
    </source>
</evidence>
<evidence type="ECO:0000313" key="3">
    <source>
        <dbReference type="Proteomes" id="UP000077013"/>
    </source>
</evidence>
<name>A0A167GXF6_9FLAO</name>
<dbReference type="SUPFAM" id="SSF46565">
    <property type="entry name" value="Chaperone J-domain"/>
    <property type="match status" value="1"/>
</dbReference>
<dbReference type="EMBL" id="LRXL01000045">
    <property type="protein sequence ID" value="OAB78007.1"/>
    <property type="molecule type" value="Genomic_DNA"/>
</dbReference>
<accession>A0A167GXF6</accession>
<keyword evidence="3" id="KW-1185">Reference proteome</keyword>
<dbReference type="STRING" id="1763537.ULVI_11000"/>
<sequence length="149" mass="17520">MKRINEYKKLFGVEKEVDLKLLKKSYRDLVKQWHPDKFQDGDALQQEAELQSRKIIDGYHFLVSIAPETKEKNLPEYTETITNSAIADYQHKGLLLEITFTDGSTYEYFGVTKPVFQKMINAGNLNRFAKRSIYPKYTYRKSKRTLQEA</sequence>
<evidence type="ECO:0000313" key="2">
    <source>
        <dbReference type="EMBL" id="OAB78007.1"/>
    </source>
</evidence>
<dbReference type="Gene3D" id="1.10.287.110">
    <property type="entry name" value="DnaJ domain"/>
    <property type="match status" value="1"/>
</dbReference>
<dbReference type="Proteomes" id="UP000077013">
    <property type="component" value="Unassembled WGS sequence"/>
</dbReference>
<dbReference type="AlphaFoldDB" id="A0A167GXF6"/>
<organism evidence="2 3">
    <name type="scientific">Cochleicola gelatinilyticus</name>
    <dbReference type="NCBI Taxonomy" id="1763537"/>
    <lineage>
        <taxon>Bacteria</taxon>
        <taxon>Pseudomonadati</taxon>
        <taxon>Bacteroidota</taxon>
        <taxon>Flavobacteriia</taxon>
        <taxon>Flavobacteriales</taxon>
        <taxon>Flavobacteriaceae</taxon>
        <taxon>Cochleicola</taxon>
    </lineage>
</organism>
<dbReference type="OrthoDB" id="665715at2"/>
<dbReference type="Pfam" id="PF00226">
    <property type="entry name" value="DnaJ"/>
    <property type="match status" value="1"/>
</dbReference>
<dbReference type="SMART" id="SM00271">
    <property type="entry name" value="DnaJ"/>
    <property type="match status" value="1"/>
</dbReference>
<feature type="domain" description="J" evidence="1">
    <location>
        <begin position="6"/>
        <end position="78"/>
    </location>
</feature>
<dbReference type="InterPro" id="IPR025309">
    <property type="entry name" value="KTSC_dom"/>
</dbReference>
<proteinExistence type="predicted"/>
<dbReference type="Pfam" id="PF13619">
    <property type="entry name" value="KTSC"/>
    <property type="match status" value="1"/>
</dbReference>
<dbReference type="InterPro" id="IPR001623">
    <property type="entry name" value="DnaJ_domain"/>
</dbReference>
<protein>
    <submittedName>
        <fullName evidence="2">Molecular chaperone DnaJ</fullName>
    </submittedName>
</protein>
<dbReference type="CDD" id="cd06257">
    <property type="entry name" value="DnaJ"/>
    <property type="match status" value="1"/>
</dbReference>
<dbReference type="InterPro" id="IPR036869">
    <property type="entry name" value="J_dom_sf"/>
</dbReference>
<dbReference type="RefSeq" id="WP_068592777.1">
    <property type="nucleotide sequence ID" value="NZ_LRXL01000045.1"/>
</dbReference>
<reference evidence="2 3" key="1">
    <citation type="submission" date="2016-02" db="EMBL/GenBank/DDBJ databases">
        <title>Ulvibacter sp. LPB0005, isolated from Thais luteostoma.</title>
        <authorList>
            <person name="Shin S.-K."/>
            <person name="Yi H."/>
        </authorList>
    </citation>
    <scope>NUCLEOTIDE SEQUENCE [LARGE SCALE GENOMIC DNA]</scope>
    <source>
        <strain evidence="2 3">LPB0005</strain>
    </source>
</reference>
<gene>
    <name evidence="2" type="ORF">ULVI_11000</name>
</gene>